<comment type="subcellular location">
    <subcellularLocation>
        <location evidence="1">Membrane</location>
    </subcellularLocation>
</comment>
<dbReference type="OrthoDB" id="1470350at2759"/>
<dbReference type="PRINTS" id="PR00385">
    <property type="entry name" value="P450"/>
</dbReference>
<dbReference type="GO" id="GO:0004497">
    <property type="term" value="F:monooxygenase activity"/>
    <property type="evidence" value="ECO:0000318"/>
    <property type="project" value="GO_Central"/>
</dbReference>
<dbReference type="SUPFAM" id="SSF48264">
    <property type="entry name" value="Cytochrome P450"/>
    <property type="match status" value="1"/>
</dbReference>
<evidence type="ECO:0000256" key="6">
    <source>
        <dbReference type="ARBA" id="ARBA00022989"/>
    </source>
</evidence>
<evidence type="ECO:0000256" key="11">
    <source>
        <dbReference type="PIRSR" id="PIRSR602401-1"/>
    </source>
</evidence>
<dbReference type="FunCoup" id="A0A1B6P912">
    <property type="interactions" value="161"/>
</dbReference>
<dbReference type="eggNOG" id="KOG0157">
    <property type="taxonomic scope" value="Eukaryota"/>
</dbReference>
<sequence length="530" mass="58955">MTAIMGYNGLLPLMLLAAGWCAVAAALVLAISAWLQRPRRVAEAFRRQGIDGPPPSSFLSGNLSEMQARAAAAAVAEAAGGRDFQKEGFDDYCKKIFPYFEKWRKAYGETYLYWLRRRPALYVSDPELIREIGRCVSLDMGKPTYLQKGQEPLFGRGVLKANGAEWHRQRKLIAPEFYMAKVKGMVELMVDAAQPLLASWEDKVAAAPGGVAEIDVDEDIRSFSFDVISRACFGGDYSRGREIFLRLRALSGLMSETSVIFTIPSLRHLPTKKNRRIWKLTHEIRSLILQLASERKAAAAPTPGRDFLGSIIDSSRDQPRADDFVVDNCKNIYFAGHETSAVTATWCLMLLAAHPEWQDRARAEALDVCGGDAAAPDFDAVARMRTLHAVVLETLRLFPPSSFVVREMFRDMQLGTRLRAPKGTYLFVPVSTMHHDAAVWGATARRFDPGRFRDGVAAACKHPQAFMPFGLGARTCLGQNLALVEVKALVALVLARFSLALSPDYRHAPAFRFIIEPEFGLRLRVHRLGH</sequence>
<dbReference type="InterPro" id="IPR002401">
    <property type="entry name" value="Cyt_P450_E_grp-I"/>
</dbReference>
<dbReference type="InterPro" id="IPR017972">
    <property type="entry name" value="Cyt_P450_CS"/>
</dbReference>
<evidence type="ECO:0000256" key="12">
    <source>
        <dbReference type="RuleBase" id="RU000461"/>
    </source>
</evidence>
<keyword evidence="14" id="KW-1185">Reference proteome</keyword>
<dbReference type="Gene3D" id="1.10.630.10">
    <property type="entry name" value="Cytochrome P450"/>
    <property type="match status" value="1"/>
</dbReference>
<dbReference type="PROSITE" id="PS00086">
    <property type="entry name" value="CYTOCHROME_P450"/>
    <property type="match status" value="1"/>
</dbReference>
<dbReference type="InterPro" id="IPR050665">
    <property type="entry name" value="Cytochrome_P450_Monooxygen"/>
</dbReference>
<dbReference type="InParanoid" id="A0A1B6P912"/>
<dbReference type="EMBL" id="CM000768">
    <property type="protein sequence ID" value="KXG22230.1"/>
    <property type="molecule type" value="Genomic_DNA"/>
</dbReference>
<keyword evidence="9 12" id="KW-0503">Monooxygenase</keyword>
<dbReference type="GO" id="GO:0045487">
    <property type="term" value="P:gibberellin catabolic process"/>
    <property type="evidence" value="ECO:0007669"/>
    <property type="project" value="EnsemblPlants"/>
</dbReference>
<dbReference type="Pfam" id="PF00067">
    <property type="entry name" value="p450"/>
    <property type="match status" value="1"/>
</dbReference>
<evidence type="ECO:0000313" key="14">
    <source>
        <dbReference type="Proteomes" id="UP000000768"/>
    </source>
</evidence>
<evidence type="ECO:0000256" key="4">
    <source>
        <dbReference type="ARBA" id="ARBA00022692"/>
    </source>
</evidence>
<evidence type="ECO:0000313" key="13">
    <source>
        <dbReference type="EMBL" id="KXG22230.1"/>
    </source>
</evidence>
<dbReference type="PANTHER" id="PTHR24282">
    <property type="entry name" value="CYTOCHROME P450 FAMILY MEMBER"/>
    <property type="match status" value="1"/>
</dbReference>
<keyword evidence="10" id="KW-0472">Membrane</keyword>
<dbReference type="GO" id="GO:0016020">
    <property type="term" value="C:membrane"/>
    <property type="evidence" value="ECO:0007669"/>
    <property type="project" value="UniProtKB-SubCell"/>
</dbReference>
<proteinExistence type="inferred from homology"/>
<dbReference type="GO" id="GO:0020037">
    <property type="term" value="F:heme binding"/>
    <property type="evidence" value="ECO:0007669"/>
    <property type="project" value="InterPro"/>
</dbReference>
<dbReference type="Proteomes" id="UP000000768">
    <property type="component" value="Chromosome 9"/>
</dbReference>
<dbReference type="PANTHER" id="PTHR24282:SF39">
    <property type="entry name" value="CYTOCHROME P450 714D1"/>
    <property type="match status" value="1"/>
</dbReference>
<dbReference type="GO" id="GO:0005506">
    <property type="term" value="F:iron ion binding"/>
    <property type="evidence" value="ECO:0007669"/>
    <property type="project" value="InterPro"/>
</dbReference>
<keyword evidence="8 11" id="KW-0408">Iron</keyword>
<keyword evidence="6" id="KW-1133">Transmembrane helix</keyword>
<keyword evidence="7 12" id="KW-0560">Oxidoreductase</keyword>
<dbReference type="GO" id="GO:0016705">
    <property type="term" value="F:oxidoreductase activity, acting on paired donors, with incorporation or reduction of molecular oxygen"/>
    <property type="evidence" value="ECO:0007669"/>
    <property type="project" value="InterPro"/>
</dbReference>
<reference evidence="14" key="2">
    <citation type="journal article" date="2018" name="Plant J.">
        <title>The Sorghum bicolor reference genome: improved assembly, gene annotations, a transcriptome atlas, and signatures of genome organization.</title>
        <authorList>
            <person name="McCormick R.F."/>
            <person name="Truong S.K."/>
            <person name="Sreedasyam A."/>
            <person name="Jenkins J."/>
            <person name="Shu S."/>
            <person name="Sims D."/>
            <person name="Kennedy M."/>
            <person name="Amirebrahimi M."/>
            <person name="Weers B.D."/>
            <person name="McKinley B."/>
            <person name="Mattison A."/>
            <person name="Morishige D.T."/>
            <person name="Grimwood J."/>
            <person name="Schmutz J."/>
            <person name="Mullet J.E."/>
        </authorList>
    </citation>
    <scope>NUCLEOTIDE SEQUENCE [LARGE SCALE GENOMIC DNA]</scope>
    <source>
        <strain evidence="14">cv. BTx623</strain>
    </source>
</reference>
<comment type="similarity">
    <text evidence="2 12">Belongs to the cytochrome P450 family.</text>
</comment>
<evidence type="ECO:0000256" key="2">
    <source>
        <dbReference type="ARBA" id="ARBA00010617"/>
    </source>
</evidence>
<keyword evidence="5 11" id="KW-0479">Metal-binding</keyword>
<comment type="cofactor">
    <cofactor evidence="11">
        <name>heme</name>
        <dbReference type="ChEBI" id="CHEBI:30413"/>
    </cofactor>
</comment>
<dbReference type="OMA" id="HPQASFM"/>
<evidence type="ECO:0000256" key="3">
    <source>
        <dbReference type="ARBA" id="ARBA00022617"/>
    </source>
</evidence>
<gene>
    <name evidence="13" type="ORF">SORBI_3009G176400</name>
</gene>
<evidence type="ECO:0000256" key="1">
    <source>
        <dbReference type="ARBA" id="ARBA00004370"/>
    </source>
</evidence>
<dbReference type="AlphaFoldDB" id="A0A1B6P912"/>
<organism evidence="13 14">
    <name type="scientific">Sorghum bicolor</name>
    <name type="common">Sorghum</name>
    <name type="synonym">Sorghum vulgare</name>
    <dbReference type="NCBI Taxonomy" id="4558"/>
    <lineage>
        <taxon>Eukaryota</taxon>
        <taxon>Viridiplantae</taxon>
        <taxon>Streptophyta</taxon>
        <taxon>Embryophyta</taxon>
        <taxon>Tracheophyta</taxon>
        <taxon>Spermatophyta</taxon>
        <taxon>Magnoliopsida</taxon>
        <taxon>Liliopsida</taxon>
        <taxon>Poales</taxon>
        <taxon>Poaceae</taxon>
        <taxon>PACMAD clade</taxon>
        <taxon>Panicoideae</taxon>
        <taxon>Andropogonodae</taxon>
        <taxon>Andropogoneae</taxon>
        <taxon>Sorghinae</taxon>
        <taxon>Sorghum</taxon>
    </lineage>
</organism>
<dbReference type="InterPro" id="IPR001128">
    <property type="entry name" value="Cyt_P450"/>
</dbReference>
<accession>A0A1B6P912</accession>
<dbReference type="ExpressionAtlas" id="A0A1B6P912">
    <property type="expression patterns" value="baseline and differential"/>
</dbReference>
<dbReference type="STRING" id="4558.A0A1B6P912"/>
<evidence type="ECO:0000256" key="7">
    <source>
        <dbReference type="ARBA" id="ARBA00023002"/>
    </source>
</evidence>
<dbReference type="Gramene" id="KXG22230">
    <property type="protein sequence ID" value="KXG22230"/>
    <property type="gene ID" value="SORBI_3009G176400"/>
</dbReference>
<feature type="binding site" description="axial binding residue" evidence="11">
    <location>
        <position position="476"/>
    </location>
    <ligand>
        <name>heme</name>
        <dbReference type="ChEBI" id="CHEBI:30413"/>
    </ligand>
    <ligandPart>
        <name>Fe</name>
        <dbReference type="ChEBI" id="CHEBI:18248"/>
    </ligandPart>
</feature>
<reference evidence="13 14" key="1">
    <citation type="journal article" date="2009" name="Nature">
        <title>The Sorghum bicolor genome and the diversification of grasses.</title>
        <authorList>
            <person name="Paterson A.H."/>
            <person name="Bowers J.E."/>
            <person name="Bruggmann R."/>
            <person name="Dubchak I."/>
            <person name="Grimwood J."/>
            <person name="Gundlach H."/>
            <person name="Haberer G."/>
            <person name="Hellsten U."/>
            <person name="Mitros T."/>
            <person name="Poliakov A."/>
            <person name="Schmutz J."/>
            <person name="Spannagl M."/>
            <person name="Tang H."/>
            <person name="Wang X."/>
            <person name="Wicker T."/>
            <person name="Bharti A.K."/>
            <person name="Chapman J."/>
            <person name="Feltus F.A."/>
            <person name="Gowik U."/>
            <person name="Grigoriev I.V."/>
            <person name="Lyons E."/>
            <person name="Maher C.A."/>
            <person name="Martis M."/>
            <person name="Narechania A."/>
            <person name="Otillar R.P."/>
            <person name="Penning B.W."/>
            <person name="Salamov A.A."/>
            <person name="Wang Y."/>
            <person name="Zhang L."/>
            <person name="Carpita N.C."/>
            <person name="Freeling M."/>
            <person name="Gingle A.R."/>
            <person name="Hash C.T."/>
            <person name="Keller B."/>
            <person name="Klein P."/>
            <person name="Kresovich S."/>
            <person name="McCann M.C."/>
            <person name="Ming R."/>
            <person name="Peterson D.G."/>
            <person name="Mehboob-ur-Rahman"/>
            <person name="Ware D."/>
            <person name="Westhoff P."/>
            <person name="Mayer K.F."/>
            <person name="Messing J."/>
            <person name="Rokhsar D.S."/>
        </authorList>
    </citation>
    <scope>NUCLEOTIDE SEQUENCE [LARGE SCALE GENOMIC DNA]</scope>
    <source>
        <strain evidence="14">cv. BTx623</strain>
    </source>
</reference>
<dbReference type="PRINTS" id="PR00463">
    <property type="entry name" value="EP450I"/>
</dbReference>
<name>A0A1B6P912_SORBI</name>
<keyword evidence="3 11" id="KW-0349">Heme</keyword>
<evidence type="ECO:0000256" key="5">
    <source>
        <dbReference type="ARBA" id="ARBA00022723"/>
    </source>
</evidence>
<protein>
    <submittedName>
        <fullName evidence="13">Uncharacterized protein</fullName>
    </submittedName>
</protein>
<evidence type="ECO:0000256" key="9">
    <source>
        <dbReference type="ARBA" id="ARBA00023033"/>
    </source>
</evidence>
<dbReference type="InterPro" id="IPR036396">
    <property type="entry name" value="Cyt_P450_sf"/>
</dbReference>
<evidence type="ECO:0000256" key="10">
    <source>
        <dbReference type="ARBA" id="ARBA00023136"/>
    </source>
</evidence>
<evidence type="ECO:0000256" key="8">
    <source>
        <dbReference type="ARBA" id="ARBA00023004"/>
    </source>
</evidence>
<keyword evidence="4" id="KW-0812">Transmembrane</keyword>